<dbReference type="AlphaFoldDB" id="A0A834ICU6"/>
<accession>A0A834ICU6</accession>
<proteinExistence type="predicted"/>
<sequence>MHKVQTRSEFGYIHVLDTKDPPRTLYCGILSSPTPTTVHEIFLSAGGLLLHSPVHRTPATPAIVPSWFYVPALFWTV</sequence>
<protein>
    <submittedName>
        <fullName evidence="1">Uncharacterized protein</fullName>
    </submittedName>
</protein>
<dbReference type="EMBL" id="JAACXV010000382">
    <property type="protein sequence ID" value="KAF7278897.1"/>
    <property type="molecule type" value="Genomic_DNA"/>
</dbReference>
<evidence type="ECO:0000313" key="1">
    <source>
        <dbReference type="EMBL" id="KAF7278897.1"/>
    </source>
</evidence>
<gene>
    <name evidence="1" type="ORF">GWI33_007844</name>
</gene>
<comment type="caution">
    <text evidence="1">The sequence shown here is derived from an EMBL/GenBank/DDBJ whole genome shotgun (WGS) entry which is preliminary data.</text>
</comment>
<organism evidence="1 2">
    <name type="scientific">Rhynchophorus ferrugineus</name>
    <name type="common">Red palm weevil</name>
    <name type="synonym">Curculio ferrugineus</name>
    <dbReference type="NCBI Taxonomy" id="354439"/>
    <lineage>
        <taxon>Eukaryota</taxon>
        <taxon>Metazoa</taxon>
        <taxon>Ecdysozoa</taxon>
        <taxon>Arthropoda</taxon>
        <taxon>Hexapoda</taxon>
        <taxon>Insecta</taxon>
        <taxon>Pterygota</taxon>
        <taxon>Neoptera</taxon>
        <taxon>Endopterygota</taxon>
        <taxon>Coleoptera</taxon>
        <taxon>Polyphaga</taxon>
        <taxon>Cucujiformia</taxon>
        <taxon>Curculionidae</taxon>
        <taxon>Dryophthorinae</taxon>
        <taxon>Rhynchophorus</taxon>
    </lineage>
</organism>
<name>A0A834ICU6_RHYFE</name>
<reference evidence="1" key="1">
    <citation type="submission" date="2020-08" db="EMBL/GenBank/DDBJ databases">
        <title>Genome sequencing and assembly of the red palm weevil Rhynchophorus ferrugineus.</title>
        <authorList>
            <person name="Dias G.B."/>
            <person name="Bergman C.M."/>
            <person name="Manee M."/>
        </authorList>
    </citation>
    <scope>NUCLEOTIDE SEQUENCE</scope>
    <source>
        <strain evidence="1">AA-2017</strain>
        <tissue evidence="1">Whole larva</tissue>
    </source>
</reference>
<keyword evidence="2" id="KW-1185">Reference proteome</keyword>
<dbReference type="Proteomes" id="UP000625711">
    <property type="component" value="Unassembled WGS sequence"/>
</dbReference>
<evidence type="ECO:0000313" key="2">
    <source>
        <dbReference type="Proteomes" id="UP000625711"/>
    </source>
</evidence>